<dbReference type="InterPro" id="IPR036259">
    <property type="entry name" value="MFS_trans_sf"/>
</dbReference>
<keyword evidence="4" id="KW-1185">Reference proteome</keyword>
<sequence length="531" mass="58103">MLTNWSSIPFGIVVVIVAGGALNLVPYFLELKDQLGFETVHQEFIRWGVLFGYYGGILAGPMIDIIGSTFSFLIAAIISGLGFVALAFYTDASSVGTFNAVIIVTLVLTVSFACAIATIAAIAAIIKNFSRRSGAMVAAVMISYYFAARYFDTSIRNGYFESLDMKTNMLVSAGIHFSVYMLGAMIIGDHESNKKLKKASILTDKLGILVYAVIAGLFLAVVYTTCIVTQAYRLSIILITLIVLVNFVALVFIIQGLLLTIERTGISEVRSEYIPPKKSFGKMLVDKRYLYLLVSTFIIIGTGTTYYLEASDVAEDVGKPELADKVDYAYWLSAVLTILVGGMCSAMFNNVINAWLLAAIACFASTVGFALVFLSVTNDFFYYMSAFFVGAGTGGFWVVVPQLVLDDAGPKSFKSLWGFTLSVNAAGMFIFDAFFWWVSEKTDPDKAGNCQGSQCYVIIFVGFAAVCFVAGVLCLSALDYDRKLSKDEERRPLRSQDSFGSFRRNTFSEGKKGEKDKKGRPRSSSKSKNKK</sequence>
<feature type="transmembrane region" description="Helical" evidence="2">
    <location>
        <begin position="171"/>
        <end position="188"/>
    </location>
</feature>
<feature type="transmembrane region" description="Helical" evidence="2">
    <location>
        <begin position="44"/>
        <end position="63"/>
    </location>
</feature>
<reference evidence="3" key="1">
    <citation type="submission" date="2023-07" db="EMBL/GenBank/DDBJ databases">
        <authorList>
            <consortium name="AG Swart"/>
            <person name="Singh M."/>
            <person name="Singh A."/>
            <person name="Seah K."/>
            <person name="Emmerich C."/>
        </authorList>
    </citation>
    <scope>NUCLEOTIDE SEQUENCE</scope>
    <source>
        <strain evidence="3">DP1</strain>
    </source>
</reference>
<feature type="transmembrane region" description="Helical" evidence="2">
    <location>
        <begin position="380"/>
        <end position="404"/>
    </location>
</feature>
<feature type="transmembrane region" description="Helical" evidence="2">
    <location>
        <begin position="101"/>
        <end position="126"/>
    </location>
</feature>
<keyword evidence="2" id="KW-1133">Transmembrane helix</keyword>
<feature type="transmembrane region" description="Helical" evidence="2">
    <location>
        <begin position="355"/>
        <end position="374"/>
    </location>
</feature>
<feature type="transmembrane region" description="Helical" evidence="2">
    <location>
        <begin position="416"/>
        <end position="437"/>
    </location>
</feature>
<evidence type="ECO:0000313" key="4">
    <source>
        <dbReference type="Proteomes" id="UP001295684"/>
    </source>
</evidence>
<keyword evidence="2" id="KW-0812">Transmembrane</keyword>
<dbReference type="AlphaFoldDB" id="A0AAD1UGT3"/>
<feature type="compositionally biased region" description="Basic residues" evidence="1">
    <location>
        <begin position="518"/>
        <end position="531"/>
    </location>
</feature>
<comment type="caution">
    <text evidence="3">The sequence shown here is derived from an EMBL/GenBank/DDBJ whole genome shotgun (WGS) entry which is preliminary data.</text>
</comment>
<evidence type="ECO:0000256" key="1">
    <source>
        <dbReference type="SAM" id="MobiDB-lite"/>
    </source>
</evidence>
<feature type="transmembrane region" description="Helical" evidence="2">
    <location>
        <begin position="328"/>
        <end position="348"/>
    </location>
</feature>
<organism evidence="3 4">
    <name type="scientific">Euplotes crassus</name>
    <dbReference type="NCBI Taxonomy" id="5936"/>
    <lineage>
        <taxon>Eukaryota</taxon>
        <taxon>Sar</taxon>
        <taxon>Alveolata</taxon>
        <taxon>Ciliophora</taxon>
        <taxon>Intramacronucleata</taxon>
        <taxon>Spirotrichea</taxon>
        <taxon>Hypotrichia</taxon>
        <taxon>Euplotida</taxon>
        <taxon>Euplotidae</taxon>
        <taxon>Moneuplotes</taxon>
    </lineage>
</organism>
<feature type="transmembrane region" description="Helical" evidence="2">
    <location>
        <begin position="7"/>
        <end position="29"/>
    </location>
</feature>
<feature type="transmembrane region" description="Helical" evidence="2">
    <location>
        <begin position="236"/>
        <end position="261"/>
    </location>
</feature>
<dbReference type="SUPFAM" id="SSF103473">
    <property type="entry name" value="MFS general substrate transporter"/>
    <property type="match status" value="1"/>
</dbReference>
<keyword evidence="2" id="KW-0472">Membrane</keyword>
<dbReference type="Proteomes" id="UP001295684">
    <property type="component" value="Unassembled WGS sequence"/>
</dbReference>
<feature type="transmembrane region" description="Helical" evidence="2">
    <location>
        <begin position="289"/>
        <end position="308"/>
    </location>
</feature>
<evidence type="ECO:0000313" key="3">
    <source>
        <dbReference type="EMBL" id="CAI2364988.1"/>
    </source>
</evidence>
<dbReference type="Gene3D" id="1.20.1250.20">
    <property type="entry name" value="MFS general substrate transporter like domains"/>
    <property type="match status" value="1"/>
</dbReference>
<dbReference type="EMBL" id="CAMPGE010006143">
    <property type="protein sequence ID" value="CAI2364988.1"/>
    <property type="molecule type" value="Genomic_DNA"/>
</dbReference>
<protein>
    <submittedName>
        <fullName evidence="3">Uncharacterized protein</fullName>
    </submittedName>
</protein>
<feature type="transmembrane region" description="Helical" evidence="2">
    <location>
        <begin position="70"/>
        <end position="89"/>
    </location>
</feature>
<proteinExistence type="predicted"/>
<evidence type="ECO:0000256" key="2">
    <source>
        <dbReference type="SAM" id="Phobius"/>
    </source>
</evidence>
<accession>A0AAD1UGT3</accession>
<feature type="region of interest" description="Disordered" evidence="1">
    <location>
        <begin position="486"/>
        <end position="531"/>
    </location>
</feature>
<feature type="transmembrane region" description="Helical" evidence="2">
    <location>
        <begin position="208"/>
        <end position="230"/>
    </location>
</feature>
<feature type="compositionally biased region" description="Polar residues" evidence="1">
    <location>
        <begin position="495"/>
        <end position="508"/>
    </location>
</feature>
<name>A0AAD1UGT3_EUPCR</name>
<feature type="transmembrane region" description="Helical" evidence="2">
    <location>
        <begin position="133"/>
        <end position="151"/>
    </location>
</feature>
<gene>
    <name evidence="3" type="ORF">ECRASSUSDP1_LOCUS6338</name>
</gene>
<feature type="transmembrane region" description="Helical" evidence="2">
    <location>
        <begin position="457"/>
        <end position="478"/>
    </location>
</feature>